<dbReference type="SUPFAM" id="SSF56349">
    <property type="entry name" value="DNA breaking-rejoining enzymes"/>
    <property type="match status" value="1"/>
</dbReference>
<dbReference type="InterPro" id="IPR011010">
    <property type="entry name" value="DNA_brk_join_enz"/>
</dbReference>
<protein>
    <submittedName>
        <fullName evidence="2">Site-specific integrase</fullName>
    </submittedName>
</protein>
<dbReference type="Gene3D" id="1.10.443.10">
    <property type="entry name" value="Intergrase catalytic core"/>
    <property type="match status" value="1"/>
</dbReference>
<dbReference type="RefSeq" id="WP_260800685.1">
    <property type="nucleotide sequence ID" value="NZ_JAOCQJ010000006.1"/>
</dbReference>
<reference evidence="2" key="1">
    <citation type="journal article" date="2023" name="Front. Microbiol.">
        <title>Ralstonia chuxiongensis sp. nov., Ralstonia mojiangensis sp. nov., and Ralstonia soli sp. nov., isolated from tobacco fields, are three novel species in the family Burkholderiaceae.</title>
        <authorList>
            <person name="Lu C.H."/>
            <person name="Zhang Y.Y."/>
            <person name="Jiang N."/>
            <person name="Chen W."/>
            <person name="Shao X."/>
            <person name="Zhao Z.M."/>
            <person name="Lu W.L."/>
            <person name="Hu X."/>
            <person name="Xi Y.X."/>
            <person name="Zou S.Y."/>
            <person name="Wei Q.J."/>
            <person name="Lin Z.L."/>
            <person name="Gong L."/>
            <person name="Gai X.T."/>
            <person name="Zhang L.Q."/>
            <person name="Li J.Y."/>
            <person name="Jin Y."/>
            <person name="Xia Z.Y."/>
        </authorList>
    </citation>
    <scope>NUCLEOTIDE SEQUENCE</scope>
    <source>
        <strain evidence="2">22TCCZM01-4</strain>
    </source>
</reference>
<name>A0AAE3I6N5_9RALS</name>
<dbReference type="Proteomes" id="UP001164374">
    <property type="component" value="Unassembled WGS sequence"/>
</dbReference>
<dbReference type="InterPro" id="IPR013762">
    <property type="entry name" value="Integrase-like_cat_sf"/>
</dbReference>
<dbReference type="GO" id="GO:0003677">
    <property type="term" value="F:DNA binding"/>
    <property type="evidence" value="ECO:0007669"/>
    <property type="project" value="InterPro"/>
</dbReference>
<keyword evidence="1" id="KW-0233">DNA recombination</keyword>
<evidence type="ECO:0000313" key="3">
    <source>
        <dbReference type="Proteomes" id="UP001164374"/>
    </source>
</evidence>
<reference evidence="2" key="2">
    <citation type="submission" date="2023-02" db="EMBL/GenBank/DDBJ databases">
        <authorList>
            <person name="Lu C.-H."/>
        </authorList>
    </citation>
    <scope>NUCLEOTIDE SEQUENCE</scope>
    <source>
        <strain evidence="2">22TCCZM01-4</strain>
    </source>
</reference>
<gene>
    <name evidence="2" type="ORF">N5I87_21780</name>
</gene>
<organism evidence="2 3">
    <name type="scientific">Ralstonia mojiangensis</name>
    <dbReference type="NCBI Taxonomy" id="2953895"/>
    <lineage>
        <taxon>Bacteria</taxon>
        <taxon>Pseudomonadati</taxon>
        <taxon>Pseudomonadota</taxon>
        <taxon>Betaproteobacteria</taxon>
        <taxon>Burkholderiales</taxon>
        <taxon>Burkholderiaceae</taxon>
        <taxon>Ralstonia</taxon>
    </lineage>
</organism>
<sequence>MKTHRLPDLEFHNVAYGKLEIRWNLLPLLYSGGAAENARIVSEKINAGTLGQPIRKRLSAITCIHDFICAELESGSSKNTISKLIRVLRQFYIWGDNNNRQLTRKSLEADFLDWATHLRHRSEVSYEIKTITAYDSLKRISHLIENSIGPSSRGNPVSRSSRLITLTGIPLPKRGKRPLNAEEEKTLTSSLFTFGEFLLDLSTALTAAAIRSEDPIGIKFRNGKYIEEETVPRSISRAAWDQDTDTGDREPDANGVRRLRPDCDKNRYPLVNLRISAELLIFIAQTGMNLSQASKLRVGRFSYQSRTDGYQVFRVYKNRRSGEVAFDIYREYRPIFENYLAWRRDLFPSSQSENEYLFPFWQSPKCVSLSPPTFACIKQRCVTLGIRYFGPQALRLWRTNWLLKNSRDTALVAELGQHSEKTLTGTYERPSLRTIFLEVSRFHAAWEPVLLASGPGVCVHPEPKPLADTPSDAPQPDCISPAGCLFCIHHRDIKSAEHVWSLASYRHLKSLELAAYGDGHQAGKPNPAATTVSIISRKLEEFGRIGPSQSGWVDEAISRVAEGYFHPRWDGFIQLMETSHGT</sequence>
<accession>A0AAE3I6N5</accession>
<dbReference type="GO" id="GO:0006310">
    <property type="term" value="P:DNA recombination"/>
    <property type="evidence" value="ECO:0007669"/>
    <property type="project" value="UniProtKB-KW"/>
</dbReference>
<evidence type="ECO:0000256" key="1">
    <source>
        <dbReference type="ARBA" id="ARBA00023172"/>
    </source>
</evidence>
<dbReference type="EMBL" id="JAOCQJ010000006">
    <property type="protein sequence ID" value="MCT7318658.1"/>
    <property type="molecule type" value="Genomic_DNA"/>
</dbReference>
<comment type="caution">
    <text evidence="2">The sequence shown here is derived from an EMBL/GenBank/DDBJ whole genome shotgun (WGS) entry which is preliminary data.</text>
</comment>
<evidence type="ECO:0000313" key="2">
    <source>
        <dbReference type="EMBL" id="MCT7318658.1"/>
    </source>
</evidence>
<proteinExistence type="predicted"/>
<dbReference type="GO" id="GO:0015074">
    <property type="term" value="P:DNA integration"/>
    <property type="evidence" value="ECO:0007669"/>
    <property type="project" value="InterPro"/>
</dbReference>
<dbReference type="AlphaFoldDB" id="A0AAE3I6N5"/>